<organism evidence="7 8">
    <name type="scientific">Elongatibacter sediminis</name>
    <dbReference type="NCBI Taxonomy" id="3119006"/>
    <lineage>
        <taxon>Bacteria</taxon>
        <taxon>Pseudomonadati</taxon>
        <taxon>Pseudomonadota</taxon>
        <taxon>Gammaproteobacteria</taxon>
        <taxon>Chromatiales</taxon>
        <taxon>Wenzhouxiangellaceae</taxon>
        <taxon>Elongatibacter</taxon>
    </lineage>
</organism>
<dbReference type="GO" id="GO:0016020">
    <property type="term" value="C:membrane"/>
    <property type="evidence" value="ECO:0007669"/>
    <property type="project" value="UniProtKB-SubCell"/>
</dbReference>
<reference evidence="7 8" key="1">
    <citation type="submission" date="2024-02" db="EMBL/GenBank/DDBJ databases">
        <title>A novel Wenzhouxiangellaceae bacterium, isolated from coastal sediments.</title>
        <authorList>
            <person name="Du Z.-J."/>
            <person name="Ye Y.-Q."/>
            <person name="Zhang X.-Y."/>
        </authorList>
    </citation>
    <scope>NUCLEOTIDE SEQUENCE [LARGE SCALE GENOMIC DNA]</scope>
    <source>
        <strain evidence="7 8">CH-27</strain>
    </source>
</reference>
<keyword evidence="8" id="KW-1185">Reference proteome</keyword>
<dbReference type="InterPro" id="IPR000175">
    <property type="entry name" value="Na/ntran_symport"/>
</dbReference>
<accession>A0AAW9R6T9</accession>
<feature type="transmembrane region" description="Helical" evidence="6">
    <location>
        <begin position="215"/>
        <end position="242"/>
    </location>
</feature>
<feature type="transmembrane region" description="Helical" evidence="6">
    <location>
        <begin position="304"/>
        <end position="328"/>
    </location>
</feature>
<evidence type="ECO:0000256" key="4">
    <source>
        <dbReference type="ARBA" id="ARBA00022989"/>
    </source>
</evidence>
<feature type="transmembrane region" description="Helical" evidence="6">
    <location>
        <begin position="263"/>
        <end position="284"/>
    </location>
</feature>
<protein>
    <submittedName>
        <fullName evidence="7">Sodium-dependent transporter</fullName>
    </submittedName>
</protein>
<evidence type="ECO:0000313" key="8">
    <source>
        <dbReference type="Proteomes" id="UP001359886"/>
    </source>
</evidence>
<comment type="subcellular location">
    <subcellularLocation>
        <location evidence="1">Membrane</location>
        <topology evidence="1">Multi-pass membrane protein</topology>
    </subcellularLocation>
</comment>
<feature type="transmembrane region" description="Helical" evidence="6">
    <location>
        <begin position="14"/>
        <end position="38"/>
    </location>
</feature>
<evidence type="ECO:0000256" key="2">
    <source>
        <dbReference type="ARBA" id="ARBA00022448"/>
    </source>
</evidence>
<dbReference type="Gene3D" id="1.20.1740.10">
    <property type="entry name" value="Amino acid/polyamine transporter I"/>
    <property type="match status" value="1"/>
</dbReference>
<dbReference type="AlphaFoldDB" id="A0AAW9R6T9"/>
<dbReference type="PANTHER" id="PTHR42948">
    <property type="entry name" value="TRANSPORTER"/>
    <property type="match status" value="1"/>
</dbReference>
<proteinExistence type="predicted"/>
<feature type="transmembrane region" description="Helical" evidence="6">
    <location>
        <begin position="175"/>
        <end position="195"/>
    </location>
</feature>
<dbReference type="NCBIfam" id="NF037979">
    <property type="entry name" value="Na_transp"/>
    <property type="match status" value="1"/>
</dbReference>
<feature type="transmembrane region" description="Helical" evidence="6">
    <location>
        <begin position="419"/>
        <end position="441"/>
    </location>
</feature>
<keyword evidence="5 6" id="KW-0472">Membrane</keyword>
<evidence type="ECO:0000313" key="7">
    <source>
        <dbReference type="EMBL" id="MEJ8567942.1"/>
    </source>
</evidence>
<evidence type="ECO:0000256" key="1">
    <source>
        <dbReference type="ARBA" id="ARBA00004141"/>
    </source>
</evidence>
<dbReference type="PRINTS" id="PR00176">
    <property type="entry name" value="NANEUSMPORT"/>
</dbReference>
<dbReference type="Proteomes" id="UP001359886">
    <property type="component" value="Unassembled WGS sequence"/>
</dbReference>
<keyword evidence="2" id="KW-0813">Transport</keyword>
<feature type="transmembrane region" description="Helical" evidence="6">
    <location>
        <begin position="349"/>
        <end position="366"/>
    </location>
</feature>
<feature type="transmembrane region" description="Helical" evidence="6">
    <location>
        <begin position="150"/>
        <end position="168"/>
    </location>
</feature>
<dbReference type="SUPFAM" id="SSF161070">
    <property type="entry name" value="SNF-like"/>
    <property type="match status" value="1"/>
</dbReference>
<dbReference type="CDD" id="cd10336">
    <property type="entry name" value="SLC6sbd_Tyt1-Like"/>
    <property type="match status" value="1"/>
</dbReference>
<name>A0AAW9R6T9_9GAMM</name>
<dbReference type="PANTHER" id="PTHR42948:SF1">
    <property type="entry name" value="TRANSPORTER"/>
    <property type="match status" value="1"/>
</dbReference>
<dbReference type="InterPro" id="IPR047218">
    <property type="entry name" value="YocR/YhdH-like"/>
</dbReference>
<comment type="caution">
    <text evidence="7">The sequence shown here is derived from an EMBL/GenBank/DDBJ whole genome shotgun (WGS) entry which is preliminary data.</text>
</comment>
<keyword evidence="3 6" id="KW-0812">Transmembrane</keyword>
<feature type="transmembrane region" description="Helical" evidence="6">
    <location>
        <begin position="378"/>
        <end position="398"/>
    </location>
</feature>
<dbReference type="RefSeq" id="WP_354695267.1">
    <property type="nucleotide sequence ID" value="NZ_JAZHOG010000006.1"/>
</dbReference>
<feature type="transmembrane region" description="Helical" evidence="6">
    <location>
        <begin position="50"/>
        <end position="75"/>
    </location>
</feature>
<dbReference type="Pfam" id="PF00209">
    <property type="entry name" value="SNF"/>
    <property type="match status" value="2"/>
</dbReference>
<feature type="transmembrane region" description="Helical" evidence="6">
    <location>
        <begin position="96"/>
        <end position="121"/>
    </location>
</feature>
<gene>
    <name evidence="7" type="ORF">V3330_09930</name>
</gene>
<dbReference type="EMBL" id="JAZHOG010000006">
    <property type="protein sequence ID" value="MEJ8567942.1"/>
    <property type="molecule type" value="Genomic_DNA"/>
</dbReference>
<sequence>MPRINGKDAFNPNLGYFASTLTSVLTLAGVAIGLGNVWRFPYMMGAHGGSAFLVIYLVFMLIIAIPALMAELSLARAHRGATIRVLSISFGPFGRALGYALVAGVFIGVSYYTLIVGNVFYTTGYSILNGFSGADLEEFAGGMRAPGTQYALALAILWSALFVISRGLKQGIERVSNLFVPFFFVVCVYLVWFSLSRPGATDAVLTYLKPDFSQIGMTEVFAALGQCFFSVGLGAAYVLVYGKYLQDSSRIRSVAQYTALSDLGASLLVSLFIVPTVLLAAQPLDAGPHLLFDTLPRLFSVLDGARFSGSLFLLALSLVAYLSVIGLANVIIVSLEEEPLGAKLGRQRLLVLIGVLESILFILPAWNTGMIGWLDLVIGSGMPVLGCLFAVLAVGWRVQRSEAWRQLFADDRERAGRTAFFFWLRWVIPLGLISVLLGTVFDALFA</sequence>
<dbReference type="InterPro" id="IPR037272">
    <property type="entry name" value="SNS_sf"/>
</dbReference>
<keyword evidence="4 6" id="KW-1133">Transmembrane helix</keyword>
<evidence type="ECO:0000256" key="5">
    <source>
        <dbReference type="ARBA" id="ARBA00023136"/>
    </source>
</evidence>
<evidence type="ECO:0000256" key="3">
    <source>
        <dbReference type="ARBA" id="ARBA00022692"/>
    </source>
</evidence>
<evidence type="ECO:0000256" key="6">
    <source>
        <dbReference type="SAM" id="Phobius"/>
    </source>
</evidence>
<dbReference type="PROSITE" id="PS50267">
    <property type="entry name" value="NA_NEUROTRAN_SYMP_3"/>
    <property type="match status" value="1"/>
</dbReference>